<dbReference type="SUPFAM" id="SSF53649">
    <property type="entry name" value="Alkaline phosphatase-like"/>
    <property type="match status" value="1"/>
</dbReference>
<proteinExistence type="inferred from homology"/>
<dbReference type="InterPro" id="IPR000917">
    <property type="entry name" value="Sulfatase_N"/>
</dbReference>
<feature type="region of interest" description="Disordered" evidence="5">
    <location>
        <begin position="450"/>
        <end position="484"/>
    </location>
</feature>
<feature type="domain" description="Sulfatase N-terminal" evidence="6">
    <location>
        <begin position="5"/>
        <end position="346"/>
    </location>
</feature>
<dbReference type="GO" id="GO:0046872">
    <property type="term" value="F:metal ion binding"/>
    <property type="evidence" value="ECO:0007669"/>
    <property type="project" value="UniProtKB-KW"/>
</dbReference>
<dbReference type="InterPro" id="IPR050738">
    <property type="entry name" value="Sulfatase"/>
</dbReference>
<dbReference type="Proteomes" id="UP000475214">
    <property type="component" value="Unassembled WGS sequence"/>
</dbReference>
<evidence type="ECO:0000256" key="3">
    <source>
        <dbReference type="ARBA" id="ARBA00022801"/>
    </source>
</evidence>
<evidence type="ECO:0000259" key="6">
    <source>
        <dbReference type="Pfam" id="PF00884"/>
    </source>
</evidence>
<evidence type="ECO:0000256" key="5">
    <source>
        <dbReference type="SAM" id="MobiDB-lite"/>
    </source>
</evidence>
<evidence type="ECO:0000256" key="1">
    <source>
        <dbReference type="ARBA" id="ARBA00008779"/>
    </source>
</evidence>
<dbReference type="AlphaFoldDB" id="A0A6L9S3R6"/>
<dbReference type="Gene3D" id="3.40.720.10">
    <property type="entry name" value="Alkaline Phosphatase, subunit A"/>
    <property type="match status" value="1"/>
</dbReference>
<sequence>MTRGPNIVLITTDQQRYDTVGPRAPDFLRTPHLDHMAREGITYSSAYAQCPMCVPSRVSIMTGRTVAGHGMAHNGHSSEVVDRETSLPSMLRQAGYQTAAIGKMHFTPERARHGFDEMLLPADYYTEMTRRGHDVQPMRHGLGQNELYPGMATVPESLTLTSWTAERCVDYIRERRDPTVPFFLWCSFSKPHPPLDPPEPYYSMYLNSPIPEPVFGDWSEDERCPEAFRRAREKWSLDLIPPEVIRAARAAYYGLVTHIDYAIGRVFAALQDLRMFDDTLLVFTSDHGEYLGDHHTGAKTFFHEASAHVPFIVRLPKSWDDRRHGTTVADPVTHADIMPTLLAAAGQPAPGQCDGQDLFALARGELDSPRRYVDGVGRVPDATYHAITDGRWKYIHYPEGDTEQLFDVENDPDERTDLSGSSEHEKRRADLRQELIDLLERRGSEWVRDGRLVSQEPFGDTTRDRRNESWPGYHTERHDVDVRH</sequence>
<evidence type="ECO:0000256" key="2">
    <source>
        <dbReference type="ARBA" id="ARBA00022723"/>
    </source>
</evidence>
<keyword evidence="7" id="KW-0808">Transferase</keyword>
<keyword evidence="3 7" id="KW-0378">Hydrolase</keyword>
<evidence type="ECO:0000256" key="4">
    <source>
        <dbReference type="ARBA" id="ARBA00022837"/>
    </source>
</evidence>
<dbReference type="InterPro" id="IPR017850">
    <property type="entry name" value="Alkaline_phosphatase_core_sf"/>
</dbReference>
<evidence type="ECO:0000313" key="7">
    <source>
        <dbReference type="EMBL" id="NED99702.1"/>
    </source>
</evidence>
<gene>
    <name evidence="7" type="ORF">G1H10_05935</name>
</gene>
<comment type="caution">
    <text evidence="7">The sequence shown here is derived from an EMBL/GenBank/DDBJ whole genome shotgun (WGS) entry which is preliminary data.</text>
</comment>
<keyword evidence="8" id="KW-1185">Reference proteome</keyword>
<dbReference type="InterPro" id="IPR024607">
    <property type="entry name" value="Sulfatase_CS"/>
</dbReference>
<protein>
    <submittedName>
        <fullName evidence="7">Sulfatase-like hydrolase/transferase</fullName>
    </submittedName>
</protein>
<keyword evidence="4" id="KW-0106">Calcium</keyword>
<dbReference type="PANTHER" id="PTHR42693:SF53">
    <property type="entry name" value="ENDO-4-O-SULFATASE"/>
    <property type="match status" value="1"/>
</dbReference>
<dbReference type="GO" id="GO:0016740">
    <property type="term" value="F:transferase activity"/>
    <property type="evidence" value="ECO:0007669"/>
    <property type="project" value="UniProtKB-KW"/>
</dbReference>
<dbReference type="PROSITE" id="PS00149">
    <property type="entry name" value="SULFATASE_2"/>
    <property type="match status" value="1"/>
</dbReference>
<reference evidence="7 8" key="1">
    <citation type="submission" date="2020-02" db="EMBL/GenBank/DDBJ databases">
        <authorList>
            <person name="Li X.-J."/>
            <person name="Han X.-M."/>
        </authorList>
    </citation>
    <scope>NUCLEOTIDE SEQUENCE [LARGE SCALE GENOMIC DNA]</scope>
    <source>
        <strain evidence="7 8">CCTCC AB 2017055</strain>
    </source>
</reference>
<feature type="region of interest" description="Disordered" evidence="5">
    <location>
        <begin position="405"/>
        <end position="426"/>
    </location>
</feature>
<keyword evidence="2" id="KW-0479">Metal-binding</keyword>
<dbReference type="RefSeq" id="WP_163734061.1">
    <property type="nucleotide sequence ID" value="NZ_JAAGOA010000003.1"/>
</dbReference>
<evidence type="ECO:0000313" key="8">
    <source>
        <dbReference type="Proteomes" id="UP000475214"/>
    </source>
</evidence>
<accession>A0A6L9S3R6</accession>
<name>A0A6L9S3R6_9ACTN</name>
<dbReference type="GO" id="GO:0004065">
    <property type="term" value="F:arylsulfatase activity"/>
    <property type="evidence" value="ECO:0007669"/>
    <property type="project" value="TreeGrafter"/>
</dbReference>
<feature type="compositionally biased region" description="Basic and acidic residues" evidence="5">
    <location>
        <begin position="461"/>
        <end position="484"/>
    </location>
</feature>
<feature type="compositionally biased region" description="Basic and acidic residues" evidence="5">
    <location>
        <begin position="413"/>
        <end position="426"/>
    </location>
</feature>
<comment type="similarity">
    <text evidence="1">Belongs to the sulfatase family.</text>
</comment>
<dbReference type="EMBL" id="JAAGOA010000003">
    <property type="protein sequence ID" value="NED99702.1"/>
    <property type="molecule type" value="Genomic_DNA"/>
</dbReference>
<dbReference type="Pfam" id="PF00884">
    <property type="entry name" value="Sulfatase"/>
    <property type="match status" value="1"/>
</dbReference>
<dbReference type="PANTHER" id="PTHR42693">
    <property type="entry name" value="ARYLSULFATASE FAMILY MEMBER"/>
    <property type="match status" value="1"/>
</dbReference>
<organism evidence="7 8">
    <name type="scientific">Phytoactinopolyspora halotolerans</name>
    <dbReference type="NCBI Taxonomy" id="1981512"/>
    <lineage>
        <taxon>Bacteria</taxon>
        <taxon>Bacillati</taxon>
        <taxon>Actinomycetota</taxon>
        <taxon>Actinomycetes</taxon>
        <taxon>Jiangellales</taxon>
        <taxon>Jiangellaceae</taxon>
        <taxon>Phytoactinopolyspora</taxon>
    </lineage>
</organism>